<evidence type="ECO:0000256" key="6">
    <source>
        <dbReference type="ARBA" id="ARBA00023136"/>
    </source>
</evidence>
<dbReference type="PRINTS" id="PR01837">
    <property type="entry name" value="MGTCSAPBPROT"/>
</dbReference>
<evidence type="ECO:0000256" key="4">
    <source>
        <dbReference type="ARBA" id="ARBA00022692"/>
    </source>
</evidence>
<dbReference type="AlphaFoldDB" id="A0AAW5K7V0"/>
<dbReference type="InterPro" id="IPR003416">
    <property type="entry name" value="MgtC/SapB/SrpB/YhiD_fam"/>
</dbReference>
<gene>
    <name evidence="9" type="ORF">NE630_08100</name>
</gene>
<keyword evidence="6 7" id="KW-0472">Membrane</keyword>
<evidence type="ECO:0000256" key="5">
    <source>
        <dbReference type="ARBA" id="ARBA00022989"/>
    </source>
</evidence>
<keyword evidence="4 7" id="KW-0812">Transmembrane</keyword>
<organism evidence="9 10">
    <name type="scientific">Cloacibacillus evryensis</name>
    <dbReference type="NCBI Taxonomy" id="508460"/>
    <lineage>
        <taxon>Bacteria</taxon>
        <taxon>Thermotogati</taxon>
        <taxon>Synergistota</taxon>
        <taxon>Synergistia</taxon>
        <taxon>Synergistales</taxon>
        <taxon>Synergistaceae</taxon>
        <taxon>Cloacibacillus</taxon>
    </lineage>
</organism>
<dbReference type="EMBL" id="JANFYT010000014">
    <property type="protein sequence ID" value="MCQ4814387.1"/>
    <property type="molecule type" value="Genomic_DNA"/>
</dbReference>
<protein>
    <submittedName>
        <fullName evidence="9">MgtC/SapB family protein</fullName>
    </submittedName>
</protein>
<dbReference type="PANTHER" id="PTHR33778">
    <property type="entry name" value="PROTEIN MGTC"/>
    <property type="match status" value="1"/>
</dbReference>
<keyword evidence="5 7" id="KW-1133">Transmembrane helix</keyword>
<evidence type="ECO:0000256" key="2">
    <source>
        <dbReference type="ARBA" id="ARBA00009298"/>
    </source>
</evidence>
<dbReference type="InterPro" id="IPR049177">
    <property type="entry name" value="MgtC_SapB_SrpB_YhiD_N"/>
</dbReference>
<name>A0AAW5K7V0_9BACT</name>
<evidence type="ECO:0000256" key="7">
    <source>
        <dbReference type="SAM" id="Phobius"/>
    </source>
</evidence>
<proteinExistence type="inferred from homology"/>
<feature type="domain" description="MgtC/SapB/SrpB/YhiD N-terminal" evidence="8">
    <location>
        <begin position="12"/>
        <end position="141"/>
    </location>
</feature>
<accession>A0AAW5K7V0</accession>
<feature type="transmembrane region" description="Helical" evidence="7">
    <location>
        <begin position="114"/>
        <end position="138"/>
    </location>
</feature>
<feature type="transmembrane region" description="Helical" evidence="7">
    <location>
        <begin position="37"/>
        <end position="56"/>
    </location>
</feature>
<sequence>MYLGEAEILCRLLLAALFGAVFGIERKHRNKPIGARTHILISIAACTVAIISSYGFTDLAFSYPHDVSVRTDPARLMVGMLTGIGFIGAGIIYKSPHGDIKGITTAAEVYLMAVLGIGSGLGLYLLSISSAVLAYITLICSEDTVTCLRDKYYVPLKLWLEKLLHRRHSRGE</sequence>
<dbReference type="Proteomes" id="UP001205919">
    <property type="component" value="Unassembled WGS sequence"/>
</dbReference>
<comment type="subcellular location">
    <subcellularLocation>
        <location evidence="1">Cell membrane</location>
        <topology evidence="1">Multi-pass membrane protein</topology>
    </subcellularLocation>
</comment>
<dbReference type="Pfam" id="PF02308">
    <property type="entry name" value="MgtC"/>
    <property type="match status" value="1"/>
</dbReference>
<dbReference type="GeneID" id="95756385"/>
<keyword evidence="3" id="KW-1003">Cell membrane</keyword>
<feature type="transmembrane region" description="Helical" evidence="7">
    <location>
        <begin position="76"/>
        <end position="93"/>
    </location>
</feature>
<keyword evidence="10" id="KW-1185">Reference proteome</keyword>
<evidence type="ECO:0000256" key="3">
    <source>
        <dbReference type="ARBA" id="ARBA00022475"/>
    </source>
</evidence>
<comment type="caution">
    <text evidence="9">The sequence shown here is derived from an EMBL/GenBank/DDBJ whole genome shotgun (WGS) entry which is preliminary data.</text>
</comment>
<evidence type="ECO:0000259" key="8">
    <source>
        <dbReference type="Pfam" id="PF02308"/>
    </source>
</evidence>
<evidence type="ECO:0000313" key="9">
    <source>
        <dbReference type="EMBL" id="MCQ4814387.1"/>
    </source>
</evidence>
<reference evidence="9 10" key="1">
    <citation type="submission" date="2022-06" db="EMBL/GenBank/DDBJ databases">
        <title>Isolation of gut microbiota from human fecal samples.</title>
        <authorList>
            <person name="Pamer E.G."/>
            <person name="Barat B."/>
            <person name="Waligurski E."/>
            <person name="Medina S."/>
            <person name="Paddock L."/>
            <person name="Mostad J."/>
        </authorList>
    </citation>
    <scope>NUCLEOTIDE SEQUENCE [LARGE SCALE GENOMIC DNA]</scope>
    <source>
        <strain evidence="9 10">DFI.9.90</strain>
    </source>
</reference>
<evidence type="ECO:0000313" key="10">
    <source>
        <dbReference type="Proteomes" id="UP001205919"/>
    </source>
</evidence>
<dbReference type="GO" id="GO:0005886">
    <property type="term" value="C:plasma membrane"/>
    <property type="evidence" value="ECO:0007669"/>
    <property type="project" value="UniProtKB-SubCell"/>
</dbReference>
<evidence type="ECO:0000256" key="1">
    <source>
        <dbReference type="ARBA" id="ARBA00004651"/>
    </source>
</evidence>
<feature type="transmembrane region" description="Helical" evidence="7">
    <location>
        <begin position="6"/>
        <end position="25"/>
    </location>
</feature>
<dbReference type="PANTHER" id="PTHR33778:SF1">
    <property type="entry name" value="MAGNESIUM TRANSPORTER YHID-RELATED"/>
    <property type="match status" value="1"/>
</dbReference>
<comment type="similarity">
    <text evidence="2">Belongs to the MgtC/SapB family.</text>
</comment>
<dbReference type="RefSeq" id="WP_008711854.1">
    <property type="nucleotide sequence ID" value="NZ_CABKQM010000008.1"/>
</dbReference>